<keyword evidence="4" id="KW-1185">Reference proteome</keyword>
<name>A0AAV4CLZ6_9GAST</name>
<dbReference type="EMBL" id="BLXT01006696">
    <property type="protein sequence ID" value="GFO32868.1"/>
    <property type="molecule type" value="Genomic_DNA"/>
</dbReference>
<gene>
    <name evidence="3" type="ORF">PoB_005937300</name>
</gene>
<keyword evidence="1" id="KW-0175">Coiled coil</keyword>
<accession>A0AAV4CLZ6</accession>
<comment type="caution">
    <text evidence="3">The sequence shown here is derived from an EMBL/GenBank/DDBJ whole genome shotgun (WGS) entry which is preliminary data.</text>
</comment>
<evidence type="ECO:0000313" key="3">
    <source>
        <dbReference type="EMBL" id="GFO32868.1"/>
    </source>
</evidence>
<proteinExistence type="predicted"/>
<dbReference type="Proteomes" id="UP000735302">
    <property type="component" value="Unassembled WGS sequence"/>
</dbReference>
<reference evidence="3 4" key="1">
    <citation type="journal article" date="2021" name="Elife">
        <title>Chloroplast acquisition without the gene transfer in kleptoplastic sea slugs, Plakobranchus ocellatus.</title>
        <authorList>
            <person name="Maeda T."/>
            <person name="Takahashi S."/>
            <person name="Yoshida T."/>
            <person name="Shimamura S."/>
            <person name="Takaki Y."/>
            <person name="Nagai Y."/>
            <person name="Toyoda A."/>
            <person name="Suzuki Y."/>
            <person name="Arimoto A."/>
            <person name="Ishii H."/>
            <person name="Satoh N."/>
            <person name="Nishiyama T."/>
            <person name="Hasebe M."/>
            <person name="Maruyama T."/>
            <person name="Minagawa J."/>
            <person name="Obokata J."/>
            <person name="Shigenobu S."/>
        </authorList>
    </citation>
    <scope>NUCLEOTIDE SEQUENCE [LARGE SCALE GENOMIC DNA]</scope>
</reference>
<dbReference type="PANTHER" id="PTHR18853">
    <property type="entry name" value="FORKHEAD-ASSOCIATED DOMAIN-CONTAINING PROTEIN 1-RELATED"/>
    <property type="match status" value="1"/>
</dbReference>
<feature type="non-terminal residue" evidence="3">
    <location>
        <position position="1"/>
    </location>
</feature>
<evidence type="ECO:0000313" key="4">
    <source>
        <dbReference type="Proteomes" id="UP000735302"/>
    </source>
</evidence>
<sequence length="125" mass="14034">GKIRTEPSVIMGNGDMDTSARLLHLETEVTAKKGEIKNLKEQLLKFQQDRSSSPQLLRQELGERVKEVTQLRTELDRVRKDKSITAGLVTQMQRDMSQKSGEAAEEDDEDAVSVPISSLKHALIF</sequence>
<feature type="coiled-coil region" evidence="1">
    <location>
        <begin position="22"/>
        <end position="49"/>
    </location>
</feature>
<dbReference type="AlphaFoldDB" id="A0AAV4CLZ6"/>
<evidence type="ECO:0000256" key="1">
    <source>
        <dbReference type="SAM" id="Coils"/>
    </source>
</evidence>
<protein>
    <submittedName>
        <fullName evidence="3">Forkhead-associated domain-containing protein 1</fullName>
    </submittedName>
</protein>
<dbReference type="InterPro" id="IPR052642">
    <property type="entry name" value="CC-FHA_domain"/>
</dbReference>
<organism evidence="3 4">
    <name type="scientific">Plakobranchus ocellatus</name>
    <dbReference type="NCBI Taxonomy" id="259542"/>
    <lineage>
        <taxon>Eukaryota</taxon>
        <taxon>Metazoa</taxon>
        <taxon>Spiralia</taxon>
        <taxon>Lophotrochozoa</taxon>
        <taxon>Mollusca</taxon>
        <taxon>Gastropoda</taxon>
        <taxon>Heterobranchia</taxon>
        <taxon>Euthyneura</taxon>
        <taxon>Panpulmonata</taxon>
        <taxon>Sacoglossa</taxon>
        <taxon>Placobranchoidea</taxon>
        <taxon>Plakobranchidae</taxon>
        <taxon>Plakobranchus</taxon>
    </lineage>
</organism>
<evidence type="ECO:0000256" key="2">
    <source>
        <dbReference type="SAM" id="MobiDB-lite"/>
    </source>
</evidence>
<dbReference type="PANTHER" id="PTHR18853:SF10">
    <property type="entry name" value="FHA DOMAIN-CONTAINING PROTEIN"/>
    <property type="match status" value="1"/>
</dbReference>
<feature type="region of interest" description="Disordered" evidence="2">
    <location>
        <begin position="92"/>
        <end position="112"/>
    </location>
</feature>